<protein>
    <submittedName>
        <fullName evidence="2">Uncharacterized protein</fullName>
    </submittedName>
</protein>
<evidence type="ECO:0000313" key="3">
    <source>
        <dbReference type="Proteomes" id="UP001597018"/>
    </source>
</evidence>
<feature type="transmembrane region" description="Helical" evidence="1">
    <location>
        <begin position="84"/>
        <end position="104"/>
    </location>
</feature>
<keyword evidence="3" id="KW-1185">Reference proteome</keyword>
<reference evidence="3" key="1">
    <citation type="journal article" date="2019" name="Int. J. Syst. Evol. Microbiol.">
        <title>The Global Catalogue of Microorganisms (GCM) 10K type strain sequencing project: providing services to taxonomists for standard genome sequencing and annotation.</title>
        <authorList>
            <consortium name="The Broad Institute Genomics Platform"/>
            <consortium name="The Broad Institute Genome Sequencing Center for Infectious Disease"/>
            <person name="Wu L."/>
            <person name="Ma J."/>
        </authorList>
    </citation>
    <scope>NUCLEOTIDE SEQUENCE [LARGE SCALE GENOMIC DNA]</scope>
    <source>
        <strain evidence="3">CCUG 56401</strain>
    </source>
</reference>
<dbReference type="RefSeq" id="WP_263249756.1">
    <property type="nucleotide sequence ID" value="NZ_BAABLT010000022.1"/>
</dbReference>
<keyword evidence="1" id="KW-0812">Transmembrane</keyword>
<accession>A0ABW3FNK6</accession>
<dbReference type="EMBL" id="JBHTIW010000001">
    <property type="protein sequence ID" value="MFD0918575.1"/>
    <property type="molecule type" value="Genomic_DNA"/>
</dbReference>
<keyword evidence="1" id="KW-1133">Transmembrane helix</keyword>
<comment type="caution">
    <text evidence="2">The sequence shown here is derived from an EMBL/GenBank/DDBJ whole genome shotgun (WGS) entry which is preliminary data.</text>
</comment>
<gene>
    <name evidence="2" type="ORF">ACFQ16_02360</name>
</gene>
<keyword evidence="1" id="KW-0472">Membrane</keyword>
<sequence length="137" mass="14902">MHALLPLIVVFGGAHGVSQVFPFRSLLMGAVVLGVLVLLFAALAVFGGVMLIRRFAWARFVVLGAAAVLLLDACSGVAMVPGKYWIGSIGYALVWIVVIVLMFVPPVARALRDRRSAAYPPPPQWHGYQPPPQQQRW</sequence>
<proteinExistence type="predicted"/>
<feature type="transmembrane region" description="Helical" evidence="1">
    <location>
        <begin position="56"/>
        <end position="78"/>
    </location>
</feature>
<feature type="transmembrane region" description="Helical" evidence="1">
    <location>
        <begin position="26"/>
        <end position="49"/>
    </location>
</feature>
<evidence type="ECO:0000313" key="2">
    <source>
        <dbReference type="EMBL" id="MFD0918575.1"/>
    </source>
</evidence>
<dbReference type="Proteomes" id="UP001597018">
    <property type="component" value="Unassembled WGS sequence"/>
</dbReference>
<organism evidence="2 3">
    <name type="scientific">Saccharopolyspora rosea</name>
    <dbReference type="NCBI Taxonomy" id="524884"/>
    <lineage>
        <taxon>Bacteria</taxon>
        <taxon>Bacillati</taxon>
        <taxon>Actinomycetota</taxon>
        <taxon>Actinomycetes</taxon>
        <taxon>Pseudonocardiales</taxon>
        <taxon>Pseudonocardiaceae</taxon>
        <taxon>Saccharopolyspora</taxon>
    </lineage>
</organism>
<evidence type="ECO:0000256" key="1">
    <source>
        <dbReference type="SAM" id="Phobius"/>
    </source>
</evidence>
<name>A0ABW3FNK6_9PSEU</name>